<dbReference type="AlphaFoldDB" id="A0A3P6R1C5"/>
<evidence type="ECO:0000313" key="2">
    <source>
        <dbReference type="Proteomes" id="UP000281553"/>
    </source>
</evidence>
<keyword evidence="2" id="KW-1185">Reference proteome</keyword>
<proteinExistence type="predicted"/>
<protein>
    <submittedName>
        <fullName evidence="1">Uncharacterized protein</fullName>
    </submittedName>
</protein>
<name>A0A3P6R1C5_DIBLA</name>
<organism evidence="1 2">
    <name type="scientific">Dibothriocephalus latus</name>
    <name type="common">Fish tapeworm</name>
    <name type="synonym">Diphyllobothrium latum</name>
    <dbReference type="NCBI Taxonomy" id="60516"/>
    <lineage>
        <taxon>Eukaryota</taxon>
        <taxon>Metazoa</taxon>
        <taxon>Spiralia</taxon>
        <taxon>Lophotrochozoa</taxon>
        <taxon>Platyhelminthes</taxon>
        <taxon>Cestoda</taxon>
        <taxon>Eucestoda</taxon>
        <taxon>Diphyllobothriidea</taxon>
        <taxon>Diphyllobothriidae</taxon>
        <taxon>Dibothriocephalus</taxon>
    </lineage>
</organism>
<evidence type="ECO:0000313" key="1">
    <source>
        <dbReference type="EMBL" id="VDK48983.1"/>
    </source>
</evidence>
<gene>
    <name evidence="1" type="ORF">DILT_LOCUS1694</name>
</gene>
<reference evidence="1 2" key="1">
    <citation type="submission" date="2018-11" db="EMBL/GenBank/DDBJ databases">
        <authorList>
            <consortium name="Pathogen Informatics"/>
        </authorList>
    </citation>
    <scope>NUCLEOTIDE SEQUENCE [LARGE SCALE GENOMIC DNA]</scope>
</reference>
<dbReference type="EMBL" id="UYRU01013335">
    <property type="protein sequence ID" value="VDK48983.1"/>
    <property type="molecule type" value="Genomic_DNA"/>
</dbReference>
<dbReference type="Proteomes" id="UP000281553">
    <property type="component" value="Unassembled WGS sequence"/>
</dbReference>
<accession>A0A3P6R1C5</accession>
<sequence>MLCTAPTDHRIYPPWSACPSSPSPPPDLPTSLLGTFYPLLQNLCAFIAAAANTSPEFVCDLKSSAASPHTLFLPCLKSALSLLP</sequence>